<dbReference type="PANTHER" id="PTHR45636">
    <property type="entry name" value="PAIRED BOX PROTEIN PAX-6-RELATED-RELATED"/>
    <property type="match status" value="1"/>
</dbReference>
<dbReference type="GO" id="GO:0000981">
    <property type="term" value="F:DNA-binding transcription factor activity, RNA polymerase II-specific"/>
    <property type="evidence" value="ECO:0007669"/>
    <property type="project" value="TreeGrafter"/>
</dbReference>
<dbReference type="Proteomes" id="UP000281553">
    <property type="component" value="Unassembled WGS sequence"/>
</dbReference>
<reference evidence="10 11" key="1">
    <citation type="submission" date="2018-11" db="EMBL/GenBank/DDBJ databases">
        <authorList>
            <consortium name="Pathogen Informatics"/>
        </authorList>
    </citation>
    <scope>NUCLEOTIDE SEQUENCE [LARGE SCALE GENOMIC DNA]</scope>
</reference>
<protein>
    <recommendedName>
        <fullName evidence="9">Paired domain-containing protein</fullName>
    </recommendedName>
</protein>
<evidence type="ECO:0000256" key="7">
    <source>
        <dbReference type="ARBA" id="ARBA00023242"/>
    </source>
</evidence>
<organism evidence="10 11">
    <name type="scientific">Dibothriocephalus latus</name>
    <name type="common">Fish tapeworm</name>
    <name type="synonym">Diphyllobothrium latum</name>
    <dbReference type="NCBI Taxonomy" id="60516"/>
    <lineage>
        <taxon>Eukaryota</taxon>
        <taxon>Metazoa</taxon>
        <taxon>Spiralia</taxon>
        <taxon>Lophotrochozoa</taxon>
        <taxon>Platyhelminthes</taxon>
        <taxon>Cestoda</taxon>
        <taxon>Eucestoda</taxon>
        <taxon>Diphyllobothriidea</taxon>
        <taxon>Diphyllobothriidae</taxon>
        <taxon>Dibothriocephalus</taxon>
    </lineage>
</organism>
<dbReference type="Pfam" id="PF00292">
    <property type="entry name" value="PAX"/>
    <property type="match status" value="1"/>
</dbReference>
<sequence>MLYSILFVNRYYETGSIRPGVIGGSKPKVATPQVVDAIHQYKTDNPTMFAWEIRERLLRDGICTSDILPSVSSINRIVRNKETRYLLDQGEKPQSTDSLRETTRRSNENNKLQTTTLNCYDQISPAAISRADMRTTTTAAMVGRQNSLKRLQSPSVGTPPSTSSLLDHEYGVGTKTTKILEERYLAAE</sequence>
<dbReference type="SMART" id="SM00351">
    <property type="entry name" value="PAX"/>
    <property type="match status" value="1"/>
</dbReference>
<keyword evidence="3" id="KW-0563">Paired box</keyword>
<keyword evidence="5" id="KW-0238">DNA-binding</keyword>
<dbReference type="InterPro" id="IPR001523">
    <property type="entry name" value="Paired_dom"/>
</dbReference>
<evidence type="ECO:0000256" key="2">
    <source>
        <dbReference type="ARBA" id="ARBA00022473"/>
    </source>
</evidence>
<evidence type="ECO:0000259" key="9">
    <source>
        <dbReference type="PROSITE" id="PS51057"/>
    </source>
</evidence>
<evidence type="ECO:0000313" key="11">
    <source>
        <dbReference type="Proteomes" id="UP000281553"/>
    </source>
</evidence>
<gene>
    <name evidence="10" type="ORF">DILT_LOCUS16952</name>
</gene>
<evidence type="ECO:0000256" key="3">
    <source>
        <dbReference type="ARBA" id="ARBA00022724"/>
    </source>
</evidence>
<evidence type="ECO:0000256" key="4">
    <source>
        <dbReference type="ARBA" id="ARBA00023015"/>
    </source>
</evidence>
<dbReference type="OrthoDB" id="3225452at2759"/>
<dbReference type="InterPro" id="IPR036388">
    <property type="entry name" value="WH-like_DNA-bd_sf"/>
</dbReference>
<dbReference type="PROSITE" id="PS51057">
    <property type="entry name" value="PAIRED_2"/>
    <property type="match status" value="1"/>
</dbReference>
<dbReference type="SUPFAM" id="SSF46689">
    <property type="entry name" value="Homeodomain-like"/>
    <property type="match status" value="1"/>
</dbReference>
<evidence type="ECO:0000313" key="10">
    <source>
        <dbReference type="EMBL" id="VDN36118.1"/>
    </source>
</evidence>
<evidence type="ECO:0000256" key="5">
    <source>
        <dbReference type="ARBA" id="ARBA00023125"/>
    </source>
</evidence>
<evidence type="ECO:0000256" key="1">
    <source>
        <dbReference type="ARBA" id="ARBA00004123"/>
    </source>
</evidence>
<dbReference type="InterPro" id="IPR009057">
    <property type="entry name" value="Homeodomain-like_sf"/>
</dbReference>
<evidence type="ECO:0000256" key="6">
    <source>
        <dbReference type="ARBA" id="ARBA00023163"/>
    </source>
</evidence>
<feature type="compositionally biased region" description="Basic and acidic residues" evidence="8">
    <location>
        <begin position="98"/>
        <end position="108"/>
    </location>
</feature>
<dbReference type="Gene3D" id="1.10.10.10">
    <property type="entry name" value="Winged helix-like DNA-binding domain superfamily/Winged helix DNA-binding domain"/>
    <property type="match status" value="1"/>
</dbReference>
<dbReference type="GO" id="GO:0005634">
    <property type="term" value="C:nucleus"/>
    <property type="evidence" value="ECO:0007669"/>
    <property type="project" value="UniProtKB-SubCell"/>
</dbReference>
<dbReference type="EMBL" id="UYRU01088278">
    <property type="protein sequence ID" value="VDN36118.1"/>
    <property type="molecule type" value="Genomic_DNA"/>
</dbReference>
<keyword evidence="7" id="KW-0539">Nucleus</keyword>
<dbReference type="AlphaFoldDB" id="A0A3P7NKK8"/>
<dbReference type="GO" id="GO:0000978">
    <property type="term" value="F:RNA polymerase II cis-regulatory region sequence-specific DNA binding"/>
    <property type="evidence" value="ECO:0007669"/>
    <property type="project" value="TreeGrafter"/>
</dbReference>
<keyword evidence="11" id="KW-1185">Reference proteome</keyword>
<comment type="subcellular location">
    <subcellularLocation>
        <location evidence="1">Nucleus</location>
    </subcellularLocation>
</comment>
<accession>A0A3P7NKK8</accession>
<dbReference type="InterPro" id="IPR043565">
    <property type="entry name" value="PAX_fam"/>
</dbReference>
<evidence type="ECO:0000256" key="8">
    <source>
        <dbReference type="SAM" id="MobiDB-lite"/>
    </source>
</evidence>
<keyword evidence="2" id="KW-0217">Developmental protein</keyword>
<feature type="region of interest" description="Disordered" evidence="8">
    <location>
        <begin position="87"/>
        <end position="110"/>
    </location>
</feature>
<dbReference type="FunFam" id="1.10.10.10:FF:000003">
    <property type="entry name" value="Paired box protein Pax-6"/>
    <property type="match status" value="1"/>
</dbReference>
<keyword evidence="4" id="KW-0805">Transcription regulation</keyword>
<proteinExistence type="predicted"/>
<feature type="domain" description="Paired" evidence="9">
    <location>
        <begin position="1"/>
        <end position="81"/>
    </location>
</feature>
<feature type="non-terminal residue" evidence="10">
    <location>
        <position position="188"/>
    </location>
</feature>
<keyword evidence="6" id="KW-0804">Transcription</keyword>
<name>A0A3P7NKK8_DIBLA</name>